<name>A0ABX7NX75_9BACT</name>
<evidence type="ECO:0000313" key="4">
    <source>
        <dbReference type="Proteomes" id="UP000662747"/>
    </source>
</evidence>
<dbReference type="Gene3D" id="3.30.300.130">
    <property type="entry name" value="Fe-S cluster assembly (FSCA)"/>
    <property type="match status" value="1"/>
</dbReference>
<dbReference type="SUPFAM" id="SSF117916">
    <property type="entry name" value="Fe-S cluster assembly (FSCA) domain-like"/>
    <property type="match status" value="1"/>
</dbReference>
<evidence type="ECO:0000313" key="3">
    <source>
        <dbReference type="EMBL" id="QSQ23487.1"/>
    </source>
</evidence>
<dbReference type="InterPro" id="IPR014824">
    <property type="entry name" value="Nfu/NifU_N"/>
</dbReference>
<comment type="similarity">
    <text evidence="1">Belongs to the NifU family.</text>
</comment>
<dbReference type="PIRSF" id="PIRSF036773">
    <property type="entry name" value="HIRIP5"/>
    <property type="match status" value="1"/>
</dbReference>
<reference evidence="3 4" key="1">
    <citation type="submission" date="2021-02" db="EMBL/GenBank/DDBJ databases">
        <title>De Novo genome assembly of isolated myxobacteria.</title>
        <authorList>
            <person name="Stevens D.C."/>
        </authorList>
    </citation>
    <scope>NUCLEOTIDE SEQUENCE [LARGE SCALE GENOMIC DNA]</scope>
    <source>
        <strain evidence="4">SCPEA02</strain>
    </source>
</reference>
<dbReference type="InterPro" id="IPR035433">
    <property type="entry name" value="NFU1-like"/>
</dbReference>
<organism evidence="3 4">
    <name type="scientific">Pyxidicoccus parkwayensis</name>
    <dbReference type="NCBI Taxonomy" id="2813578"/>
    <lineage>
        <taxon>Bacteria</taxon>
        <taxon>Pseudomonadati</taxon>
        <taxon>Myxococcota</taxon>
        <taxon>Myxococcia</taxon>
        <taxon>Myxococcales</taxon>
        <taxon>Cystobacterineae</taxon>
        <taxon>Myxococcaceae</taxon>
        <taxon>Pyxidicoccus</taxon>
    </lineage>
</organism>
<dbReference type="EMBL" id="CP071090">
    <property type="protein sequence ID" value="QSQ23487.1"/>
    <property type="molecule type" value="Genomic_DNA"/>
</dbReference>
<sequence>MSVNIQLEWTPNPSTLKYVVDRRLLAGGAMNFTKREDAQAKSPLALKLMDVRGVTAVMIGSNFVTVTKGEEGEWDELNDSVMATLDSHLSANEPVVDEAAVAAAREAAGTAGAGGSIQARIQDILDSEIRPAVAMDGGDITLDRFEDGIVYLHMKGSCAGCPSSTATLKMGIEGRLREAIPEVLEVVSV</sequence>
<dbReference type="Proteomes" id="UP000662747">
    <property type="component" value="Chromosome"/>
</dbReference>
<protein>
    <submittedName>
        <fullName evidence="3">NifU family protein</fullName>
    </submittedName>
</protein>
<feature type="domain" description="Scaffold protein Nfu/NifU N-terminal" evidence="2">
    <location>
        <begin position="5"/>
        <end position="92"/>
    </location>
</feature>
<keyword evidence="4" id="KW-1185">Reference proteome</keyword>
<dbReference type="PANTHER" id="PTHR11178:SF1">
    <property type="entry name" value="NFU1 IRON-SULFUR CLUSTER SCAFFOLD HOMOLOG, MITOCHONDRIAL"/>
    <property type="match status" value="1"/>
</dbReference>
<dbReference type="Pfam" id="PF08712">
    <property type="entry name" value="Nfu_N"/>
    <property type="match status" value="1"/>
</dbReference>
<dbReference type="InterPro" id="IPR001075">
    <property type="entry name" value="NIF_FeS_clus_asmbl_NifU_C"/>
</dbReference>
<dbReference type="InterPro" id="IPR034904">
    <property type="entry name" value="FSCA_dom_sf"/>
</dbReference>
<dbReference type="Pfam" id="PF01106">
    <property type="entry name" value="NifU"/>
    <property type="match status" value="1"/>
</dbReference>
<dbReference type="PANTHER" id="PTHR11178">
    <property type="entry name" value="IRON-SULFUR CLUSTER SCAFFOLD PROTEIN NFU-RELATED"/>
    <property type="match status" value="1"/>
</dbReference>
<dbReference type="SMART" id="SM00932">
    <property type="entry name" value="Nfu_N"/>
    <property type="match status" value="1"/>
</dbReference>
<dbReference type="Gene3D" id="3.30.1370.70">
    <property type="entry name" value="Scaffold protein Nfu/NifU, N-terminal domain"/>
    <property type="match status" value="1"/>
</dbReference>
<gene>
    <name evidence="3" type="ORF">JY651_00420</name>
</gene>
<proteinExistence type="inferred from homology"/>
<accession>A0ABX7NX75</accession>
<evidence type="ECO:0000256" key="1">
    <source>
        <dbReference type="ARBA" id="ARBA00006420"/>
    </source>
</evidence>
<dbReference type="InterPro" id="IPR036498">
    <property type="entry name" value="Nfu/NifU_N_sf"/>
</dbReference>
<dbReference type="SUPFAM" id="SSF110836">
    <property type="entry name" value="Hypothetical protein SAV1430"/>
    <property type="match status" value="1"/>
</dbReference>
<evidence type="ECO:0000259" key="2">
    <source>
        <dbReference type="SMART" id="SM00932"/>
    </source>
</evidence>
<dbReference type="RefSeq" id="WP_206725059.1">
    <property type="nucleotide sequence ID" value="NZ_CP071090.1"/>
</dbReference>